<dbReference type="AlphaFoldDB" id="A0A2N5N0T9"/>
<comment type="caution">
    <text evidence="7">The sequence shown here is derived from an EMBL/GenBank/DDBJ whole genome shotgun (WGS) entry which is preliminary data.</text>
</comment>
<name>A0A2N5N0T9_9BACL</name>
<dbReference type="Proteomes" id="UP000234789">
    <property type="component" value="Unassembled WGS sequence"/>
</dbReference>
<organism evidence="7 8">
    <name type="scientific">Paenibacillus pasadenensis</name>
    <dbReference type="NCBI Taxonomy" id="217090"/>
    <lineage>
        <taxon>Bacteria</taxon>
        <taxon>Bacillati</taxon>
        <taxon>Bacillota</taxon>
        <taxon>Bacilli</taxon>
        <taxon>Bacillales</taxon>
        <taxon>Paenibacillaceae</taxon>
        <taxon>Paenibacillus</taxon>
    </lineage>
</organism>
<evidence type="ECO:0000313" key="7">
    <source>
        <dbReference type="EMBL" id="PLT43942.1"/>
    </source>
</evidence>
<reference evidence="7 8" key="1">
    <citation type="submission" date="2017-05" db="EMBL/GenBank/DDBJ databases">
        <title>Functional genome analysis of Paenibacillus pasadenensis strain R16: insights on endophytic life style and antifungal activity.</title>
        <authorList>
            <person name="Passera A."/>
            <person name="Marcolungo L."/>
            <person name="Casati P."/>
            <person name="Brasca M."/>
            <person name="Quaglino F."/>
            <person name="Delledonne M."/>
        </authorList>
    </citation>
    <scope>NUCLEOTIDE SEQUENCE [LARGE SCALE GENOMIC DNA]</scope>
    <source>
        <strain evidence="7 8">R16</strain>
    </source>
</reference>
<evidence type="ECO:0000256" key="5">
    <source>
        <dbReference type="SAM" id="Coils"/>
    </source>
</evidence>
<dbReference type="SUPFAM" id="SSF116734">
    <property type="entry name" value="DNA methylase specificity domain"/>
    <property type="match status" value="2"/>
</dbReference>
<dbReference type="RefSeq" id="WP_101808421.1">
    <property type="nucleotide sequence ID" value="NZ_NFEZ01000004.1"/>
</dbReference>
<dbReference type="Pfam" id="PF01420">
    <property type="entry name" value="Methylase_S"/>
    <property type="match status" value="2"/>
</dbReference>
<evidence type="ECO:0000256" key="1">
    <source>
        <dbReference type="ARBA" id="ARBA00010923"/>
    </source>
</evidence>
<evidence type="ECO:0000313" key="8">
    <source>
        <dbReference type="Proteomes" id="UP000234789"/>
    </source>
</evidence>
<keyword evidence="5" id="KW-0175">Coiled coil</keyword>
<keyword evidence="2" id="KW-0680">Restriction system</keyword>
<keyword evidence="7" id="KW-0378">Hydrolase</keyword>
<dbReference type="PANTHER" id="PTHR43140:SF1">
    <property type="entry name" value="TYPE I RESTRICTION ENZYME ECOKI SPECIFICITY SUBUNIT"/>
    <property type="match status" value="1"/>
</dbReference>
<dbReference type="InterPro" id="IPR000055">
    <property type="entry name" value="Restrct_endonuc_typeI_TRD"/>
</dbReference>
<evidence type="ECO:0000256" key="4">
    <source>
        <dbReference type="ARBA" id="ARBA00038652"/>
    </source>
</evidence>
<keyword evidence="8" id="KW-1185">Reference proteome</keyword>
<dbReference type="GO" id="GO:0009035">
    <property type="term" value="F:type I site-specific deoxyribonuclease activity"/>
    <property type="evidence" value="ECO:0007669"/>
    <property type="project" value="UniProtKB-EC"/>
</dbReference>
<dbReference type="GO" id="GO:0009307">
    <property type="term" value="P:DNA restriction-modification system"/>
    <property type="evidence" value="ECO:0007669"/>
    <property type="project" value="UniProtKB-KW"/>
</dbReference>
<feature type="coiled-coil region" evidence="5">
    <location>
        <begin position="401"/>
        <end position="428"/>
    </location>
</feature>
<dbReference type="PANTHER" id="PTHR43140">
    <property type="entry name" value="TYPE-1 RESTRICTION ENZYME ECOKI SPECIFICITY PROTEIN"/>
    <property type="match status" value="1"/>
</dbReference>
<comment type="subunit">
    <text evidence="4">The methyltransferase is composed of M and S polypeptides.</text>
</comment>
<comment type="similarity">
    <text evidence="1">Belongs to the type-I restriction system S methylase family.</text>
</comment>
<protein>
    <submittedName>
        <fullName evidence="7">Type I restriction-modification system, specificity subunit S</fullName>
        <ecNumber evidence="7">3.1.21.3</ecNumber>
    </submittedName>
</protein>
<sequence>MSFPRYEEYKDSGVEWLGEIPSHWGFVKIGHHCRLNGGGTPDREKLEYWNGEIPWITPKDMKADILVDSEERITERGLQNSSASILKTNQVLLVMRSGILKHTLPVGINDVETAINQDIKALDVQKAWAPLYFMRFVQGYNKELLLEWGKQGATVESLETNLLLHTRIPLPPIEEQKLIVAYLEAEVREINSLIGQAQKLIDLLKEKRQAVISHAVTKGLDPTVPMKDSGIEWLGEVPEGWEVVKLKSFILKMESGKSVNSIDSPALNGEIGVLKTSCVYSGQFNRGENKIVVPSELHLVSCPVIENTLIVSRMNTPDLVGFAGLALKSEENLYLPDRLWQVHFKGVLPAFIHFWTMTQYYRNQVKVSCSGTSSSMQNLSQNDFRSFVLSVPSTEDQDKIVSHLNIELEKYNALIHQAQKSIALLQERRSALISAAVTGKIDVRGLVPQQEAVEA</sequence>
<dbReference type="InterPro" id="IPR051212">
    <property type="entry name" value="Type-I_RE_S_subunit"/>
</dbReference>
<evidence type="ECO:0000256" key="3">
    <source>
        <dbReference type="ARBA" id="ARBA00023125"/>
    </source>
</evidence>
<accession>A0A2N5N0T9</accession>
<evidence type="ECO:0000256" key="2">
    <source>
        <dbReference type="ARBA" id="ARBA00022747"/>
    </source>
</evidence>
<gene>
    <name evidence="7" type="ORF">B8V81_2373</name>
</gene>
<dbReference type="Gene3D" id="3.90.220.20">
    <property type="entry name" value="DNA methylase specificity domains"/>
    <property type="match status" value="2"/>
</dbReference>
<dbReference type="EC" id="3.1.21.3" evidence="7"/>
<dbReference type="Gene3D" id="1.10.287.1120">
    <property type="entry name" value="Bipartite methylase S protein"/>
    <property type="match status" value="1"/>
</dbReference>
<evidence type="ECO:0000259" key="6">
    <source>
        <dbReference type="Pfam" id="PF01420"/>
    </source>
</evidence>
<dbReference type="GO" id="GO:0003677">
    <property type="term" value="F:DNA binding"/>
    <property type="evidence" value="ECO:0007669"/>
    <property type="project" value="UniProtKB-KW"/>
</dbReference>
<keyword evidence="3" id="KW-0238">DNA-binding</keyword>
<dbReference type="EMBL" id="NFEZ01000004">
    <property type="protein sequence ID" value="PLT43942.1"/>
    <property type="molecule type" value="Genomic_DNA"/>
</dbReference>
<dbReference type="InterPro" id="IPR044946">
    <property type="entry name" value="Restrct_endonuc_typeI_TRD_sf"/>
</dbReference>
<proteinExistence type="inferred from homology"/>
<feature type="domain" description="Type I restriction modification DNA specificity" evidence="6">
    <location>
        <begin position="21"/>
        <end position="190"/>
    </location>
</feature>
<feature type="domain" description="Type I restriction modification DNA specificity" evidence="6">
    <location>
        <begin position="238"/>
        <end position="417"/>
    </location>
</feature>
<dbReference type="CDD" id="cd17249">
    <property type="entry name" value="RMtype1_S_EcoR124I-TRD2-CR2_like"/>
    <property type="match status" value="1"/>
</dbReference>